<reference evidence="2" key="1">
    <citation type="submission" date="2020-04" db="EMBL/GenBank/DDBJ databases">
        <authorList>
            <person name="Chiriac C."/>
            <person name="Salcher M."/>
            <person name="Ghai R."/>
            <person name="Kavagutti S V."/>
        </authorList>
    </citation>
    <scope>NUCLEOTIDE SEQUENCE</scope>
</reference>
<name>A0A6J5KU68_9CAUD</name>
<dbReference type="EMBL" id="LR798231">
    <property type="protein sequence ID" value="CAB5208978.1"/>
    <property type="molecule type" value="Genomic_DNA"/>
</dbReference>
<dbReference type="EMBL" id="LR796187">
    <property type="protein sequence ID" value="CAB4125964.1"/>
    <property type="molecule type" value="Genomic_DNA"/>
</dbReference>
<gene>
    <name evidence="3" type="ORF">UFOVP181_274</name>
    <name evidence="2" type="ORF">UFOVP57_365</name>
</gene>
<accession>A0A6J5KU68</accession>
<proteinExistence type="predicted"/>
<dbReference type="PROSITE" id="PS00018">
    <property type="entry name" value="EF_HAND_1"/>
    <property type="match status" value="1"/>
</dbReference>
<feature type="compositionally biased region" description="Basic and acidic residues" evidence="1">
    <location>
        <begin position="292"/>
        <end position="301"/>
    </location>
</feature>
<evidence type="ECO:0000313" key="2">
    <source>
        <dbReference type="EMBL" id="CAB4125964.1"/>
    </source>
</evidence>
<feature type="compositionally biased region" description="Basic and acidic residues" evidence="1">
    <location>
        <begin position="249"/>
        <end position="262"/>
    </location>
</feature>
<organism evidence="2">
    <name type="scientific">uncultured Caudovirales phage</name>
    <dbReference type="NCBI Taxonomy" id="2100421"/>
    <lineage>
        <taxon>Viruses</taxon>
        <taxon>Duplodnaviria</taxon>
        <taxon>Heunggongvirae</taxon>
        <taxon>Uroviricota</taxon>
        <taxon>Caudoviricetes</taxon>
        <taxon>Peduoviridae</taxon>
        <taxon>Maltschvirus</taxon>
        <taxon>Maltschvirus maltsch</taxon>
    </lineage>
</organism>
<evidence type="ECO:0000313" key="3">
    <source>
        <dbReference type="EMBL" id="CAB5208978.1"/>
    </source>
</evidence>
<feature type="compositionally biased region" description="Low complexity" evidence="1">
    <location>
        <begin position="231"/>
        <end position="246"/>
    </location>
</feature>
<feature type="compositionally biased region" description="Basic and acidic residues" evidence="1">
    <location>
        <begin position="354"/>
        <end position="377"/>
    </location>
</feature>
<feature type="region of interest" description="Disordered" evidence="1">
    <location>
        <begin position="352"/>
        <end position="377"/>
    </location>
</feature>
<feature type="region of interest" description="Disordered" evidence="1">
    <location>
        <begin position="206"/>
        <end position="316"/>
    </location>
</feature>
<dbReference type="InterPro" id="IPR018247">
    <property type="entry name" value="EF_Hand_1_Ca_BS"/>
</dbReference>
<feature type="region of interest" description="Disordered" evidence="1">
    <location>
        <begin position="1"/>
        <end position="23"/>
    </location>
</feature>
<feature type="compositionally biased region" description="Basic and acidic residues" evidence="1">
    <location>
        <begin position="272"/>
        <end position="286"/>
    </location>
</feature>
<feature type="compositionally biased region" description="Polar residues" evidence="1">
    <location>
        <begin position="1"/>
        <end position="16"/>
    </location>
</feature>
<feature type="compositionally biased region" description="Acidic residues" evidence="1">
    <location>
        <begin position="211"/>
        <end position="223"/>
    </location>
</feature>
<protein>
    <submittedName>
        <fullName evidence="2">Uncharacterized protein</fullName>
    </submittedName>
</protein>
<sequence length="466" mass="51165">MHDEMQPQNPEMNNLPSGEPDHEGAMARADLYKLANYSLKLFKQMEDNAQLESWVQAKITKAADYIASVYHYLEYEMKFSNYAHHLDNSDTLSESQKAEIKNKLMEAKSKVSELKKAQAEKQTGVKKIKEEVSKDACDAQPNDDFDEKIGETMSGAKEDVCPTCHGTGHIDKPERKVPEALKAKVKAYNRKAKAMSAAVKRVDANKNGIPDDMEDKEVEEDFEGLNKAGDTAKTSKGGTVTKTSTGIRHTPDSSKFTDEPHTEPASQAKSKSAAEKKAEKEKDVKLPKHPKDKTWGMKGGEKFGQGIPKAKKEKEVDETYGQGVYEAKKGDGNLANNAKPYDKVTRGDVIAGRLGKDEKGGKDKKVKEALKGDQKKLDVDGDKKIEKSDLAALRASKKVDEAKKGDDVADKAEKMRIAKGTGTGIKGAIKDVVSGLKGEKPAHTNEALAESTDLDRIKQFLNRLNG</sequence>
<evidence type="ECO:0000256" key="1">
    <source>
        <dbReference type="SAM" id="MobiDB-lite"/>
    </source>
</evidence>